<feature type="compositionally biased region" description="Basic and acidic residues" evidence="4">
    <location>
        <begin position="1"/>
        <end position="20"/>
    </location>
</feature>
<evidence type="ECO:0000256" key="3">
    <source>
        <dbReference type="RuleBase" id="RU004478"/>
    </source>
</evidence>
<gene>
    <name evidence="5" type="ORF">IAA61_00970</name>
</gene>
<accession>A0A9D1M9U4</accession>
<dbReference type="GO" id="GO:0051082">
    <property type="term" value="F:unfolded protein binding"/>
    <property type="evidence" value="ECO:0007669"/>
    <property type="project" value="TreeGrafter"/>
</dbReference>
<reference evidence="5" key="1">
    <citation type="submission" date="2020-10" db="EMBL/GenBank/DDBJ databases">
        <authorList>
            <person name="Gilroy R."/>
        </authorList>
    </citation>
    <scope>NUCLEOTIDE SEQUENCE</scope>
    <source>
        <strain evidence="5">USAMLcec3-3695</strain>
    </source>
</reference>
<evidence type="ECO:0000256" key="4">
    <source>
        <dbReference type="SAM" id="MobiDB-lite"/>
    </source>
</evidence>
<name>A0A9D1M9U4_9FIRM</name>
<keyword evidence="2" id="KW-0143">Chaperone</keyword>
<evidence type="ECO:0000313" key="6">
    <source>
        <dbReference type="Proteomes" id="UP000824109"/>
    </source>
</evidence>
<dbReference type="CDD" id="cd00446">
    <property type="entry name" value="GrpE"/>
    <property type="match status" value="1"/>
</dbReference>
<feature type="non-terminal residue" evidence="5">
    <location>
        <position position="152"/>
    </location>
</feature>
<evidence type="ECO:0000256" key="1">
    <source>
        <dbReference type="ARBA" id="ARBA00009054"/>
    </source>
</evidence>
<dbReference type="Pfam" id="PF01025">
    <property type="entry name" value="GrpE"/>
    <property type="match status" value="1"/>
</dbReference>
<dbReference type="InterPro" id="IPR000740">
    <property type="entry name" value="GrpE"/>
</dbReference>
<dbReference type="HAMAP" id="MF_01151">
    <property type="entry name" value="GrpE"/>
    <property type="match status" value="1"/>
</dbReference>
<reference evidence="5" key="2">
    <citation type="journal article" date="2021" name="PeerJ">
        <title>Extensive microbial diversity within the chicken gut microbiome revealed by metagenomics and culture.</title>
        <authorList>
            <person name="Gilroy R."/>
            <person name="Ravi A."/>
            <person name="Getino M."/>
            <person name="Pursley I."/>
            <person name="Horton D.L."/>
            <person name="Alikhan N.F."/>
            <person name="Baker D."/>
            <person name="Gharbi K."/>
            <person name="Hall N."/>
            <person name="Watson M."/>
            <person name="Adriaenssens E.M."/>
            <person name="Foster-Nyarko E."/>
            <person name="Jarju S."/>
            <person name="Secka A."/>
            <person name="Antonio M."/>
            <person name="Oren A."/>
            <person name="Chaudhuri R.R."/>
            <person name="La Ragione R."/>
            <person name="Hildebrand F."/>
            <person name="Pallen M.J."/>
        </authorList>
    </citation>
    <scope>NUCLEOTIDE SEQUENCE</scope>
    <source>
        <strain evidence="5">USAMLcec3-3695</strain>
    </source>
</reference>
<dbReference type="InterPro" id="IPR009012">
    <property type="entry name" value="GrpE_head"/>
</dbReference>
<dbReference type="Gene3D" id="3.90.20.20">
    <property type="match status" value="1"/>
</dbReference>
<evidence type="ECO:0000256" key="2">
    <source>
        <dbReference type="ARBA" id="ARBA00023186"/>
    </source>
</evidence>
<comment type="caution">
    <text evidence="5">The sequence shown here is derived from an EMBL/GenBank/DDBJ whole genome shotgun (WGS) entry which is preliminary data.</text>
</comment>
<protein>
    <submittedName>
        <fullName evidence="5">Nucleotide exchange factor GrpE</fullName>
    </submittedName>
</protein>
<dbReference type="GO" id="GO:0051087">
    <property type="term" value="F:protein-folding chaperone binding"/>
    <property type="evidence" value="ECO:0007669"/>
    <property type="project" value="InterPro"/>
</dbReference>
<dbReference type="GO" id="GO:0000774">
    <property type="term" value="F:adenyl-nucleotide exchange factor activity"/>
    <property type="evidence" value="ECO:0007669"/>
    <property type="project" value="InterPro"/>
</dbReference>
<dbReference type="AlphaFoldDB" id="A0A9D1M9U4"/>
<comment type="similarity">
    <text evidence="1 3">Belongs to the GrpE family.</text>
</comment>
<dbReference type="PANTHER" id="PTHR21237:SF23">
    <property type="entry name" value="GRPE PROTEIN HOMOLOG, MITOCHONDRIAL"/>
    <property type="match status" value="1"/>
</dbReference>
<dbReference type="PANTHER" id="PTHR21237">
    <property type="entry name" value="GRPE PROTEIN"/>
    <property type="match status" value="1"/>
</dbReference>
<dbReference type="InterPro" id="IPR013805">
    <property type="entry name" value="GrpE_CC"/>
</dbReference>
<evidence type="ECO:0000313" key="5">
    <source>
        <dbReference type="EMBL" id="HIU56366.1"/>
    </source>
</evidence>
<dbReference type="PRINTS" id="PR00773">
    <property type="entry name" value="GRPEPROTEIN"/>
</dbReference>
<dbReference type="EMBL" id="DVNB01000012">
    <property type="protein sequence ID" value="HIU56366.1"/>
    <property type="molecule type" value="Genomic_DNA"/>
</dbReference>
<dbReference type="Gene3D" id="2.30.22.10">
    <property type="entry name" value="Head domain of nucleotide exchange factor GrpE"/>
    <property type="match status" value="1"/>
</dbReference>
<dbReference type="GO" id="GO:0006457">
    <property type="term" value="P:protein folding"/>
    <property type="evidence" value="ECO:0007669"/>
    <property type="project" value="InterPro"/>
</dbReference>
<dbReference type="SUPFAM" id="SSF58014">
    <property type="entry name" value="Coiled-coil domain of nucleotide exchange factor GrpE"/>
    <property type="match status" value="1"/>
</dbReference>
<dbReference type="GO" id="GO:0042803">
    <property type="term" value="F:protein homodimerization activity"/>
    <property type="evidence" value="ECO:0007669"/>
    <property type="project" value="InterPro"/>
</dbReference>
<dbReference type="SUPFAM" id="SSF51064">
    <property type="entry name" value="Head domain of nucleotide exchange factor GrpE"/>
    <property type="match status" value="1"/>
</dbReference>
<proteinExistence type="inferred from homology"/>
<organism evidence="5 6">
    <name type="scientific">Candidatus Ornithomonoglobus merdipullorum</name>
    <dbReference type="NCBI Taxonomy" id="2840895"/>
    <lineage>
        <taxon>Bacteria</taxon>
        <taxon>Bacillati</taxon>
        <taxon>Bacillota</taxon>
        <taxon>Clostridia</taxon>
        <taxon>Candidatus Ornithomonoglobus</taxon>
    </lineage>
</organism>
<dbReference type="Proteomes" id="UP000824109">
    <property type="component" value="Unassembled WGS sequence"/>
</dbReference>
<sequence>MDKKKETEKEVNEAEEKTAAEEAPETQESAEDKLRQELSEQKDKYLRLLAEYDNYQKRTQREKAARYADAVVDTVEKLLPIGDNLERALKTEVTSEDAVKFKEGVEMVMKQFYDALEKLGVKPIKAEGEQFDPNVHNAVMHIEDENVDDNTV</sequence>
<feature type="region of interest" description="Disordered" evidence="4">
    <location>
        <begin position="1"/>
        <end position="37"/>
    </location>
</feature>